<organism evidence="2 3">
    <name type="scientific">Levilactobacillus bambusae</name>
    <dbReference type="NCBI Taxonomy" id="2024736"/>
    <lineage>
        <taxon>Bacteria</taxon>
        <taxon>Bacillati</taxon>
        <taxon>Bacillota</taxon>
        <taxon>Bacilli</taxon>
        <taxon>Lactobacillales</taxon>
        <taxon>Lactobacillaceae</taxon>
        <taxon>Levilactobacillus</taxon>
    </lineage>
</organism>
<evidence type="ECO:0000313" key="2">
    <source>
        <dbReference type="EMBL" id="PWG00990.1"/>
    </source>
</evidence>
<gene>
    <name evidence="2" type="ORF">DCM90_02110</name>
</gene>
<accession>A0A2V1N5Z5</accession>
<dbReference type="EMBL" id="QCXQ01000001">
    <property type="protein sequence ID" value="PWG00990.1"/>
    <property type="molecule type" value="Genomic_DNA"/>
</dbReference>
<reference evidence="2 3" key="1">
    <citation type="journal article" date="2018" name="Int. J. Syst. Evol. Microbiol.">
        <title>Lactobacillus bambusae sp. nov., isolated from a traditional fermented Ma-bamboo shoots of Taiwan.</title>
        <authorList>
            <person name="Wang L.-T."/>
        </authorList>
    </citation>
    <scope>NUCLEOTIDE SEQUENCE [LARGE SCALE GENOMIC DNA]</scope>
    <source>
        <strain evidence="2 3">BS-W1</strain>
    </source>
</reference>
<dbReference type="Proteomes" id="UP000245080">
    <property type="component" value="Unassembled WGS sequence"/>
</dbReference>
<keyword evidence="3" id="KW-1185">Reference proteome</keyword>
<dbReference type="OrthoDB" id="2320389at2"/>
<name>A0A2V1N5Z5_9LACO</name>
<dbReference type="AlphaFoldDB" id="A0A2V1N5Z5"/>
<comment type="caution">
    <text evidence="2">The sequence shown here is derived from an EMBL/GenBank/DDBJ whole genome shotgun (WGS) entry which is preliminary data.</text>
</comment>
<feature type="chain" id="PRO_5016021446" description="Surface layer protein A domain-containing protein" evidence="1">
    <location>
        <begin position="27"/>
        <end position="118"/>
    </location>
</feature>
<dbReference type="RefSeq" id="WP_109249703.1">
    <property type="nucleotide sequence ID" value="NZ_QCXQ01000001.1"/>
</dbReference>
<evidence type="ECO:0000256" key="1">
    <source>
        <dbReference type="SAM" id="SignalP"/>
    </source>
</evidence>
<evidence type="ECO:0008006" key="4">
    <source>
        <dbReference type="Google" id="ProtNLM"/>
    </source>
</evidence>
<protein>
    <recommendedName>
        <fullName evidence="4">Surface layer protein A domain-containing protein</fullName>
    </recommendedName>
</protein>
<feature type="signal peptide" evidence="1">
    <location>
        <begin position="1"/>
        <end position="26"/>
    </location>
</feature>
<proteinExistence type="predicted"/>
<sequence>MKINHIITSTAVLALLTLSAPTVTQASSYLSGKSYASQATHYVKTTKRVKVYRIHTGKYEAANRISSHKIIKKGTRLYRSSNIMSTGGWIVKSGSLKHSHRYFYMVPSGTKHWYKAAR</sequence>
<keyword evidence="1" id="KW-0732">Signal</keyword>
<evidence type="ECO:0000313" key="3">
    <source>
        <dbReference type="Proteomes" id="UP000245080"/>
    </source>
</evidence>